<accession>X6ML42</accession>
<gene>
    <name evidence="1" type="ORF">RFI_22635</name>
</gene>
<dbReference type="AlphaFoldDB" id="X6ML42"/>
<evidence type="ECO:0000313" key="1">
    <source>
        <dbReference type="EMBL" id="ETO14733.1"/>
    </source>
</evidence>
<dbReference type="InterPro" id="IPR051335">
    <property type="entry name" value="Alanyl-tRNA_Editing_Enzymes"/>
</dbReference>
<dbReference type="SUPFAM" id="SSF55186">
    <property type="entry name" value="ThrRS/AlaRS common domain"/>
    <property type="match status" value="1"/>
</dbReference>
<comment type="caution">
    <text evidence="1">The sequence shown here is derived from an EMBL/GenBank/DDBJ whole genome shotgun (WGS) entry which is preliminary data.</text>
</comment>
<dbReference type="InterPro" id="IPR009000">
    <property type="entry name" value="Transl_B-barrel_sf"/>
</dbReference>
<dbReference type="OrthoDB" id="288942at2759"/>
<dbReference type="PANTHER" id="PTHR43462:SF2">
    <property type="entry name" value="THREONYL AND ALANYL TRNA SYNTHETASE SECOND ADDITIONAL DOMAIN-CONTAINING PROTEIN"/>
    <property type="match status" value="1"/>
</dbReference>
<dbReference type="GO" id="GO:0000166">
    <property type="term" value="F:nucleotide binding"/>
    <property type="evidence" value="ECO:0007669"/>
    <property type="project" value="InterPro"/>
</dbReference>
<dbReference type="Gene3D" id="2.40.30.130">
    <property type="match status" value="1"/>
</dbReference>
<protein>
    <submittedName>
        <fullName evidence="1">Uncharacterized protein</fullName>
    </submittedName>
</protein>
<dbReference type="InterPro" id="IPR018163">
    <property type="entry name" value="Thr/Ala-tRNA-synth_IIc_edit"/>
</dbReference>
<dbReference type="PANTHER" id="PTHR43462">
    <property type="entry name" value="ALANYL-TRNA EDITING PROTEIN"/>
    <property type="match status" value="1"/>
</dbReference>
<dbReference type="EMBL" id="ASPP01019816">
    <property type="protein sequence ID" value="ETO14733.1"/>
    <property type="molecule type" value="Genomic_DNA"/>
</dbReference>
<dbReference type="SUPFAM" id="SSF50447">
    <property type="entry name" value="Translation proteins"/>
    <property type="match status" value="1"/>
</dbReference>
<dbReference type="Proteomes" id="UP000023152">
    <property type="component" value="Unassembled WGS sequence"/>
</dbReference>
<keyword evidence="2" id="KW-1185">Reference proteome</keyword>
<reference evidence="1 2" key="1">
    <citation type="journal article" date="2013" name="Curr. Biol.">
        <title>The Genome of the Foraminiferan Reticulomyxa filosa.</title>
        <authorList>
            <person name="Glockner G."/>
            <person name="Hulsmann N."/>
            <person name="Schleicher M."/>
            <person name="Noegel A.A."/>
            <person name="Eichinger L."/>
            <person name="Gallinger C."/>
            <person name="Pawlowski J."/>
            <person name="Sierra R."/>
            <person name="Euteneuer U."/>
            <person name="Pillet L."/>
            <person name="Moustafa A."/>
            <person name="Platzer M."/>
            <person name="Groth M."/>
            <person name="Szafranski K."/>
            <person name="Schliwa M."/>
        </authorList>
    </citation>
    <scope>NUCLEOTIDE SEQUENCE [LARGE SCALE GENOMIC DNA]</scope>
</reference>
<dbReference type="Gene3D" id="3.30.980.10">
    <property type="entry name" value="Threonyl-trna Synthetase, Chain A, domain 2"/>
    <property type="match status" value="1"/>
</dbReference>
<proteinExistence type="predicted"/>
<name>X6ML42_RETFI</name>
<sequence>MKNRYFSRKSSKSESYSSNVVCRAWMRRSQLKKNKNADDEAKLQHLPDKIEIAGAGTMFINGIYVKQENKEKNCVEFVREVVHPISNENMTLKFVRMEPRREIVGSNADNKQITDIFVLQGTIENSIDNVIEYYCLDVLGNEYCIGGIDPAPMLRPPTASTKVVPIISATEDKHIDQKMDTLLSFNEKELPSGLPQTKKIYFDDTYKVNQINTKLCSSKKNIIIYFFFLHFCLEPFMYYGKEHGVEEGEYLVVDETIFHPQGGGQPSDKGTITITQGSKENETVFVVTKVMEGSDHIIRHYGYFSPTCAVTEASLEKDVPVLLEIDSLKRERFAKLHSAGHLIDCVVNTFCRDLNLIPSKGYHFENGAYVEYIGDIPDVDQKVKFVKQINDTLAEWIQQKTLAADIINLMQGITHNKYPQKWQETIQKLGGEAAQVRVIGWHCQENEKKLSQLWQEKGGNMCMCGGTHVDNVGRFKKIAVTKLKKKQQNLRVSYVVE</sequence>
<evidence type="ECO:0000313" key="2">
    <source>
        <dbReference type="Proteomes" id="UP000023152"/>
    </source>
</evidence>
<organism evidence="1 2">
    <name type="scientific">Reticulomyxa filosa</name>
    <dbReference type="NCBI Taxonomy" id="46433"/>
    <lineage>
        <taxon>Eukaryota</taxon>
        <taxon>Sar</taxon>
        <taxon>Rhizaria</taxon>
        <taxon>Retaria</taxon>
        <taxon>Foraminifera</taxon>
        <taxon>Monothalamids</taxon>
        <taxon>Reticulomyxidae</taxon>
        <taxon>Reticulomyxa</taxon>
    </lineage>
</organism>